<evidence type="ECO:0000313" key="1">
    <source>
        <dbReference type="EMBL" id="ACN35642.1"/>
    </source>
</evidence>
<reference evidence="1" key="1">
    <citation type="journal article" date="2009" name="PLoS Genet.">
        <title>Sequencing, mapping, and analysis of 27,455 maize full-length cDNAs.</title>
        <authorList>
            <person name="Soderlund C."/>
            <person name="Descour A."/>
            <person name="Kudrna D."/>
            <person name="Bomhoff M."/>
            <person name="Boyd L."/>
            <person name="Currie J."/>
            <person name="Angelova A."/>
            <person name="Collura K."/>
            <person name="Wissotski M."/>
            <person name="Ashley E."/>
            <person name="Morrow D."/>
            <person name="Fernandes J."/>
            <person name="Walbot V."/>
            <person name="Yu Y."/>
        </authorList>
    </citation>
    <scope>NUCLEOTIDE SEQUENCE</scope>
    <source>
        <strain evidence="1">B73</strain>
    </source>
</reference>
<proteinExistence type="evidence at transcript level"/>
<dbReference type="AlphaFoldDB" id="C0PKC6"/>
<organism evidence="1">
    <name type="scientific">Zea mays</name>
    <name type="common">Maize</name>
    <dbReference type="NCBI Taxonomy" id="4577"/>
    <lineage>
        <taxon>Eukaryota</taxon>
        <taxon>Viridiplantae</taxon>
        <taxon>Streptophyta</taxon>
        <taxon>Embryophyta</taxon>
        <taxon>Tracheophyta</taxon>
        <taxon>Spermatophyta</taxon>
        <taxon>Magnoliopsida</taxon>
        <taxon>Liliopsida</taxon>
        <taxon>Poales</taxon>
        <taxon>Poaceae</taxon>
        <taxon>PACMAD clade</taxon>
        <taxon>Panicoideae</taxon>
        <taxon>Andropogonodae</taxon>
        <taxon>Andropogoneae</taxon>
        <taxon>Tripsacinae</taxon>
        <taxon>Zea</taxon>
    </lineage>
</organism>
<accession>C0PKC6</accession>
<reference evidence="1" key="2">
    <citation type="submission" date="2012-06" db="EMBL/GenBank/DDBJ databases">
        <authorList>
            <person name="Yu Y."/>
            <person name="Currie J."/>
            <person name="Lomeli R."/>
            <person name="Angelova A."/>
            <person name="Collura K."/>
            <person name="Wissotski M."/>
            <person name="Campos D."/>
            <person name="Kudrna D."/>
            <person name="Golser W."/>
            <person name="Ashely E."/>
            <person name="Descour A."/>
            <person name="Fernandes J."/>
            <person name="Soderlund C."/>
            <person name="Walbot V."/>
        </authorList>
    </citation>
    <scope>NUCLEOTIDE SEQUENCE</scope>
    <source>
        <strain evidence="1">B73</strain>
    </source>
</reference>
<sequence>MMWTSRLMSFQGSIAGSSILLHALVSRPRNNGLLETAEQLQRNGILRSHNIEQNLHLNKEIELSQNQYRRKPSIHLEKIEEKIKATRLTWGMSSH</sequence>
<name>C0PKC6_MAIZE</name>
<protein>
    <submittedName>
        <fullName evidence="1">Uncharacterized protein</fullName>
    </submittedName>
</protein>
<dbReference type="EMBL" id="BT068745">
    <property type="protein sequence ID" value="ACN35642.1"/>
    <property type="molecule type" value="mRNA"/>
</dbReference>